<proteinExistence type="predicted"/>
<dbReference type="Proteomes" id="UP000005519">
    <property type="component" value="Unassembled WGS sequence"/>
</dbReference>
<dbReference type="AlphaFoldDB" id="C9PQS2"/>
<dbReference type="EMBL" id="ACZR01000014">
    <property type="protein sequence ID" value="EEX49823.1"/>
    <property type="molecule type" value="Genomic_DNA"/>
</dbReference>
<gene>
    <name evidence="1" type="ORF">HMPREF0621_1346</name>
</gene>
<evidence type="ECO:0000313" key="2">
    <source>
        <dbReference type="Proteomes" id="UP000005519"/>
    </source>
</evidence>
<dbReference type="HOGENOM" id="CLU_1024919_0_0_6"/>
<name>C9PQS2_9PAST</name>
<keyword evidence="2" id="KW-1185">Reference proteome</keyword>
<evidence type="ECO:0000313" key="1">
    <source>
        <dbReference type="EMBL" id="EEX49823.1"/>
    </source>
</evidence>
<organism evidence="1 2">
    <name type="scientific">Pasteurella dagmatis ATCC 43325</name>
    <dbReference type="NCBI Taxonomy" id="667128"/>
    <lineage>
        <taxon>Bacteria</taxon>
        <taxon>Pseudomonadati</taxon>
        <taxon>Pseudomonadota</taxon>
        <taxon>Gammaproteobacteria</taxon>
        <taxon>Pasteurellales</taxon>
        <taxon>Pasteurellaceae</taxon>
        <taxon>Pasteurella</taxon>
    </lineage>
</organism>
<reference evidence="1 2" key="1">
    <citation type="submission" date="2009-10" db="EMBL/GenBank/DDBJ databases">
        <authorList>
            <person name="Muzny D."/>
            <person name="Qin X."/>
            <person name="Deng J."/>
            <person name="Jiang H."/>
            <person name="Liu Y."/>
            <person name="Qu J."/>
            <person name="Song X.-Z."/>
            <person name="Zhang L."/>
            <person name="Thornton R."/>
            <person name="Coyle M."/>
            <person name="Francisco L."/>
            <person name="Jackson L."/>
            <person name="Javaid M."/>
            <person name="Korchina V."/>
            <person name="Kovar C."/>
            <person name="Mata R."/>
            <person name="Mathew T."/>
            <person name="Ngo R."/>
            <person name="Nguyen L."/>
            <person name="Nguyen N."/>
            <person name="Okwuonu G."/>
            <person name="Ongeri F."/>
            <person name="Pham C."/>
            <person name="Simmons D."/>
            <person name="Wilczek-Boney K."/>
            <person name="Hale W."/>
            <person name="Jakkamsetti A."/>
            <person name="Pham P."/>
            <person name="Ruth R."/>
            <person name="San Lucas F."/>
            <person name="Warren J."/>
            <person name="Zhang J."/>
            <person name="Zhao Z."/>
            <person name="Zhou C."/>
            <person name="Zhu D."/>
            <person name="Lee S."/>
            <person name="Bess C."/>
            <person name="Blankenburg K."/>
            <person name="Forbes L."/>
            <person name="Fu Q."/>
            <person name="Gubbala S."/>
            <person name="Hirani K."/>
            <person name="Jayaseelan J.C."/>
            <person name="Lara F."/>
            <person name="Munidasa M."/>
            <person name="Palculict T."/>
            <person name="Patil S."/>
            <person name="Pu L.-L."/>
            <person name="Saada N."/>
            <person name="Tang L."/>
            <person name="Weissenberger G."/>
            <person name="Zhu Y."/>
            <person name="Hemphill L."/>
            <person name="Shang Y."/>
            <person name="Youmans B."/>
            <person name="Ayvaz T."/>
            <person name="Ross M."/>
            <person name="Santibanez J."/>
            <person name="Aqrawi P."/>
            <person name="Gross S."/>
            <person name="Joshi V."/>
            <person name="Fowler G."/>
            <person name="Nazareth L."/>
            <person name="Reid J."/>
            <person name="Worley K."/>
            <person name="Petrosino J."/>
            <person name="Highlander S."/>
            <person name="Gibbs R."/>
        </authorList>
    </citation>
    <scope>NUCLEOTIDE SEQUENCE [LARGE SCALE GENOMIC DNA]</scope>
    <source>
        <strain evidence="1 2">ATCC 43325</strain>
    </source>
</reference>
<comment type="caution">
    <text evidence="1">The sequence shown here is derived from an EMBL/GenBank/DDBJ whole genome shotgun (WGS) entry which is preliminary data.</text>
</comment>
<accession>C9PQS2</accession>
<sequence>MKNLTFKNSLLTLLVTGMLTTEGFAVTPDLIPVSNNQYRANIMGAQLPTTGTAPIMNHQQAILPNRRSYLQHGFNSVEMQLALTDRTLNLAKKKGQINQHRNDIIDRQIQQQSLPIVQIPQQQIQHKPQVQKPSVTNVTINKHNQTNVTNIVSAVVHNTLSITQNNNIKINNIRIDHGNNKENTAQIAQNKKDIKNIQNNINKNNVNIVNNRQDIKANQINISKNSKDILNAQIEINKNKGAIQKNTGNIQANKHNIHNNSVNIAHNTQRIN</sequence>
<protein>
    <submittedName>
        <fullName evidence="1">Uncharacterized protein</fullName>
    </submittedName>
</protein>
<feature type="non-terminal residue" evidence="1">
    <location>
        <position position="272"/>
    </location>
</feature>
<dbReference type="RefSeq" id="WP_005762113.1">
    <property type="nucleotide sequence ID" value="NZ_GG704810.1"/>
</dbReference>
<dbReference type="Gene3D" id="1.20.5.340">
    <property type="match status" value="1"/>
</dbReference>